<reference evidence="10" key="1">
    <citation type="submission" date="2018-11" db="EMBL/GenBank/DDBJ databases">
        <title>Proposal to divide the Flavobacteriaceae and reorganize its genera based on Amino Acid Identity values calculated from whole genome sequences.</title>
        <authorList>
            <person name="Nicholson A.C."/>
            <person name="Gulvik C.A."/>
            <person name="Whitney A.M."/>
            <person name="Humrighouse B.W."/>
            <person name="Bell M."/>
            <person name="Holmens B."/>
            <person name="Steigerwalt A."/>
            <person name="Villarma A."/>
            <person name="Sheth M."/>
            <person name="Batra D."/>
            <person name="Pryor J."/>
            <person name="Bernardet J.-F."/>
            <person name="Hugo C."/>
            <person name="Kampfer P."/>
            <person name="Newman J."/>
            <person name="Mcquiston J.R."/>
        </authorList>
    </citation>
    <scope>NUCLEOTIDE SEQUENCE [LARGE SCALE GENOMIC DNA]</scope>
    <source>
        <strain evidence="10">H3056</strain>
    </source>
</reference>
<evidence type="ECO:0000256" key="1">
    <source>
        <dbReference type="ARBA" id="ARBA00004442"/>
    </source>
</evidence>
<comment type="caution">
    <text evidence="9">The sequence shown here is derived from an EMBL/GenBank/DDBJ whole genome shotgun (WGS) entry which is preliminary data.</text>
</comment>
<comment type="similarity">
    <text evidence="2">Belongs to the outer membrane factor (OMF) (TC 1.B.17) family.</text>
</comment>
<dbReference type="InterPro" id="IPR051906">
    <property type="entry name" value="TolC-like"/>
</dbReference>
<feature type="chain" id="PRO_5018261363" evidence="8">
    <location>
        <begin position="23"/>
        <end position="438"/>
    </location>
</feature>
<keyword evidence="6" id="KW-0472">Membrane</keyword>
<evidence type="ECO:0000256" key="5">
    <source>
        <dbReference type="ARBA" id="ARBA00022692"/>
    </source>
</evidence>
<dbReference type="GO" id="GO:0015562">
    <property type="term" value="F:efflux transmembrane transporter activity"/>
    <property type="evidence" value="ECO:0007669"/>
    <property type="project" value="InterPro"/>
</dbReference>
<dbReference type="PANTHER" id="PTHR30026:SF20">
    <property type="entry name" value="OUTER MEMBRANE PROTEIN TOLC"/>
    <property type="match status" value="1"/>
</dbReference>
<dbReference type="AlphaFoldDB" id="A0A3N0X0W0"/>
<comment type="subcellular location">
    <subcellularLocation>
        <location evidence="1">Cell outer membrane</location>
    </subcellularLocation>
</comment>
<dbReference type="RefSeq" id="WP_123264623.1">
    <property type="nucleotide sequence ID" value="NZ_RJUG01000001.1"/>
</dbReference>
<dbReference type="InterPro" id="IPR003423">
    <property type="entry name" value="OMP_efflux"/>
</dbReference>
<dbReference type="SUPFAM" id="SSF56954">
    <property type="entry name" value="Outer membrane efflux proteins (OEP)"/>
    <property type="match status" value="1"/>
</dbReference>
<organism evidence="9 10">
    <name type="scientific">Kaistella daneshvariae</name>
    <dbReference type="NCBI Taxonomy" id="2487074"/>
    <lineage>
        <taxon>Bacteria</taxon>
        <taxon>Pseudomonadati</taxon>
        <taxon>Bacteroidota</taxon>
        <taxon>Flavobacteriia</taxon>
        <taxon>Flavobacteriales</taxon>
        <taxon>Weeksellaceae</taxon>
        <taxon>Chryseobacterium group</taxon>
        <taxon>Kaistella</taxon>
    </lineage>
</organism>
<dbReference type="GO" id="GO:1990281">
    <property type="term" value="C:efflux pump complex"/>
    <property type="evidence" value="ECO:0007669"/>
    <property type="project" value="TreeGrafter"/>
</dbReference>
<proteinExistence type="inferred from homology"/>
<name>A0A3N0X0W0_9FLAO</name>
<dbReference type="Gene3D" id="1.20.1600.10">
    <property type="entry name" value="Outer membrane efflux proteins (OEP)"/>
    <property type="match status" value="1"/>
</dbReference>
<evidence type="ECO:0000313" key="10">
    <source>
        <dbReference type="Proteomes" id="UP000270224"/>
    </source>
</evidence>
<sequence length="438" mass="47735">MMKMNKPLLVLSFLGIFPFAKSQSVKQLSLAEAIELGLQNSQNLQIDEAKIQEATANYLEAKNNRLPSLKASASALALANANVDLKIAPPAQGGGAAPKANSAFFGNVSASLPIFAGGRIKYGIQSADYLITAAKLSTENDKLAIEYNIAQAYTNLFKAGQQIKVLEENLASSQKRDLSFQKLEDNGVIARNDKLKANLQTSNIELQLLEAQNNYNIATINMDLLLGLPESTVLEVDPNYISELEENQDVSYYVNKAFQLRTDLQSLEYQQKASELGIKAAKAESLPTIALTGGYVAAEIPKILTVTNAANIGVGVQYNIDNLWKKNSSLMRATATDKKLAASRELLNDQIKREVNRDFQMWEFAKKKIAVLEKSATQANENFRVINNKYNNGLATITELLDADAAQVTANVNVINAKADAALAYRKLLQSAGVVTTK</sequence>
<evidence type="ECO:0000313" key="9">
    <source>
        <dbReference type="EMBL" id="ROI10531.1"/>
    </source>
</evidence>
<keyword evidence="5" id="KW-0812">Transmembrane</keyword>
<protein>
    <submittedName>
        <fullName evidence="9">TolC family protein</fullName>
    </submittedName>
</protein>
<dbReference type="EMBL" id="RJUG01000001">
    <property type="protein sequence ID" value="ROI10531.1"/>
    <property type="molecule type" value="Genomic_DNA"/>
</dbReference>
<dbReference type="GO" id="GO:0015288">
    <property type="term" value="F:porin activity"/>
    <property type="evidence" value="ECO:0007669"/>
    <property type="project" value="TreeGrafter"/>
</dbReference>
<evidence type="ECO:0000256" key="8">
    <source>
        <dbReference type="SAM" id="SignalP"/>
    </source>
</evidence>
<feature type="signal peptide" evidence="8">
    <location>
        <begin position="1"/>
        <end position="22"/>
    </location>
</feature>
<evidence type="ECO:0000256" key="3">
    <source>
        <dbReference type="ARBA" id="ARBA00022448"/>
    </source>
</evidence>
<evidence type="ECO:0000256" key="2">
    <source>
        <dbReference type="ARBA" id="ARBA00007613"/>
    </source>
</evidence>
<dbReference type="Proteomes" id="UP000270224">
    <property type="component" value="Unassembled WGS sequence"/>
</dbReference>
<evidence type="ECO:0000256" key="4">
    <source>
        <dbReference type="ARBA" id="ARBA00022452"/>
    </source>
</evidence>
<evidence type="ECO:0000256" key="7">
    <source>
        <dbReference type="ARBA" id="ARBA00023237"/>
    </source>
</evidence>
<gene>
    <name evidence="9" type="ORF">EGI11_01120</name>
</gene>
<keyword evidence="8" id="KW-0732">Signal</keyword>
<dbReference type="PANTHER" id="PTHR30026">
    <property type="entry name" value="OUTER MEMBRANE PROTEIN TOLC"/>
    <property type="match status" value="1"/>
</dbReference>
<accession>A0A3N0X0W0</accession>
<dbReference type="GO" id="GO:0009279">
    <property type="term" value="C:cell outer membrane"/>
    <property type="evidence" value="ECO:0007669"/>
    <property type="project" value="UniProtKB-SubCell"/>
</dbReference>
<evidence type="ECO:0000256" key="6">
    <source>
        <dbReference type="ARBA" id="ARBA00023136"/>
    </source>
</evidence>
<dbReference type="OrthoDB" id="680214at2"/>
<keyword evidence="7" id="KW-0998">Cell outer membrane</keyword>
<keyword evidence="3" id="KW-0813">Transport</keyword>
<dbReference type="Pfam" id="PF02321">
    <property type="entry name" value="OEP"/>
    <property type="match status" value="2"/>
</dbReference>
<keyword evidence="4" id="KW-1134">Transmembrane beta strand</keyword>